<feature type="domain" description="Mechanosensitive ion channel MscS" evidence="9">
    <location>
        <begin position="116"/>
        <end position="181"/>
    </location>
</feature>
<dbReference type="RefSeq" id="WP_008846521.1">
    <property type="nucleotide sequence ID" value="NZ_BAEN01000076.1"/>
</dbReference>
<evidence type="ECO:0000256" key="4">
    <source>
        <dbReference type="ARBA" id="ARBA00022692"/>
    </source>
</evidence>
<evidence type="ECO:0000256" key="6">
    <source>
        <dbReference type="ARBA" id="ARBA00023136"/>
    </source>
</evidence>
<dbReference type="OrthoDB" id="9799209at2"/>
<dbReference type="GO" id="GO:0005886">
    <property type="term" value="C:plasma membrane"/>
    <property type="evidence" value="ECO:0007669"/>
    <property type="project" value="UniProtKB-SubCell"/>
</dbReference>
<evidence type="ECO:0000256" key="2">
    <source>
        <dbReference type="ARBA" id="ARBA00008017"/>
    </source>
</evidence>
<keyword evidence="7" id="KW-0406">Ion transport</keyword>
<dbReference type="GO" id="GO:0008381">
    <property type="term" value="F:mechanosensitive monoatomic ion channel activity"/>
    <property type="evidence" value="ECO:0007669"/>
    <property type="project" value="InterPro"/>
</dbReference>
<keyword evidence="6 7" id="KW-0472">Membrane</keyword>
<evidence type="ECO:0000259" key="10">
    <source>
        <dbReference type="Pfam" id="PF21082"/>
    </source>
</evidence>
<evidence type="ECO:0000256" key="5">
    <source>
        <dbReference type="ARBA" id="ARBA00022989"/>
    </source>
</evidence>
<feature type="transmembrane region" description="Helical" evidence="7">
    <location>
        <begin position="68"/>
        <end position="89"/>
    </location>
</feature>
<dbReference type="SUPFAM" id="SSF82861">
    <property type="entry name" value="Mechanosensitive channel protein MscS (YggB), transmembrane region"/>
    <property type="match status" value="1"/>
</dbReference>
<keyword evidence="7" id="KW-0997">Cell inner membrane</keyword>
<keyword evidence="7" id="KW-0407">Ion channel</keyword>
<comment type="subunit">
    <text evidence="7">Homoheptamer.</text>
</comment>
<dbReference type="STRING" id="1127673.GLIP_4108"/>
<sequence length="326" mass="35803">MDFIEIDKFWSLIHDKLQGWLEAGIKHLPNFVVAILLAIVFGIIAKIVGRTARNILHRTLESKQIADLLASIIKVLVLFMGLFIALEFLGLTGTVTSLLAGAGIIGLALGFAFQDMAENLIAGIAMGIRKPFQIGDVIEADDVFGTVQTINLRNTLVETFFGQIEVVPNKILFRNVLTNYSTTGRRRIEVPVGISYADDPQEASDALVQCINQCDFVINKEETGVFAKGFGDSSVDLLVWFWIKYPGETGFMQARHKAVVEIKRALEESDILIPFPIRTLDFDAKGGEKLNVMLSDKHKKGSGDKDAEETPAANSQSADDSEAESD</sequence>
<reference evidence="12 13" key="1">
    <citation type="journal article" date="2017" name="Antonie Van Leeuwenhoek">
        <title>Rhizobium rhizosphaerae sp. nov., a novel species isolated from rice rhizosphere.</title>
        <authorList>
            <person name="Zhao J.J."/>
            <person name="Zhang J."/>
            <person name="Zhang R.J."/>
            <person name="Zhang C.W."/>
            <person name="Yin H.Q."/>
            <person name="Zhang X.X."/>
        </authorList>
    </citation>
    <scope>NUCLEOTIDE SEQUENCE [LARGE SCALE GENOMIC DNA]</scope>
    <source>
        <strain evidence="12 13">E3</strain>
    </source>
</reference>
<proteinExistence type="inferred from homology"/>
<dbReference type="Pfam" id="PF21088">
    <property type="entry name" value="MS_channel_1st"/>
    <property type="match status" value="1"/>
</dbReference>
<evidence type="ECO:0000256" key="8">
    <source>
        <dbReference type="SAM" id="MobiDB-lite"/>
    </source>
</evidence>
<dbReference type="InterPro" id="IPR006685">
    <property type="entry name" value="MscS_channel_2nd"/>
</dbReference>
<dbReference type="InterPro" id="IPR011014">
    <property type="entry name" value="MscS_channel_TM-2"/>
</dbReference>
<feature type="domain" description="Mechanosensitive ion channel MscS C-terminal" evidence="10">
    <location>
        <begin position="188"/>
        <end position="271"/>
    </location>
</feature>
<evidence type="ECO:0000313" key="12">
    <source>
        <dbReference type="EMBL" id="GAC16719.1"/>
    </source>
</evidence>
<dbReference type="Gene3D" id="1.10.287.1260">
    <property type="match status" value="1"/>
</dbReference>
<feature type="transmembrane region" description="Helical" evidence="7">
    <location>
        <begin position="28"/>
        <end position="48"/>
    </location>
</feature>
<comment type="similarity">
    <text evidence="2 7">Belongs to the MscS (TC 1.A.23) family.</text>
</comment>
<feature type="transmembrane region" description="Helical" evidence="7">
    <location>
        <begin position="95"/>
        <end position="113"/>
    </location>
</feature>
<feature type="region of interest" description="Disordered" evidence="8">
    <location>
        <begin position="295"/>
        <end position="326"/>
    </location>
</feature>
<evidence type="ECO:0000256" key="7">
    <source>
        <dbReference type="RuleBase" id="RU369025"/>
    </source>
</evidence>
<dbReference type="SUPFAM" id="SSF82689">
    <property type="entry name" value="Mechanosensitive channel protein MscS (YggB), C-terminal domain"/>
    <property type="match status" value="1"/>
</dbReference>
<dbReference type="InterPro" id="IPR008910">
    <property type="entry name" value="MSC_TM_helix"/>
</dbReference>
<evidence type="ECO:0000259" key="11">
    <source>
        <dbReference type="Pfam" id="PF21088"/>
    </source>
</evidence>
<dbReference type="Pfam" id="PF05552">
    <property type="entry name" value="MS_channel_1st_1"/>
    <property type="match status" value="1"/>
</dbReference>
<dbReference type="EMBL" id="BAEN01000076">
    <property type="protein sequence ID" value="GAC16719.1"/>
    <property type="molecule type" value="Genomic_DNA"/>
</dbReference>
<feature type="domain" description="Mechanosensitive ion channel transmembrane helices 2/3" evidence="11">
    <location>
        <begin position="72"/>
        <end position="114"/>
    </location>
</feature>
<keyword evidence="7" id="KW-0813">Transport</keyword>
<evidence type="ECO:0000259" key="9">
    <source>
        <dbReference type="Pfam" id="PF00924"/>
    </source>
</evidence>
<dbReference type="InterPro" id="IPR049278">
    <property type="entry name" value="MS_channel_C"/>
</dbReference>
<comment type="caution">
    <text evidence="7">Lacks conserved residue(s) required for the propagation of feature annotation.</text>
</comment>
<dbReference type="InterPro" id="IPR049142">
    <property type="entry name" value="MS_channel_1st"/>
</dbReference>
<evidence type="ECO:0000313" key="13">
    <source>
        <dbReference type="Proteomes" id="UP000006334"/>
    </source>
</evidence>
<name>K6X7W9_9ALTE</name>
<comment type="function">
    <text evidence="7">Mechanosensitive channel that participates in the regulation of osmotic pressure changes within the cell, opening in response to stretch forces in the membrane lipid bilayer, without the need for other proteins. Contributes to normal resistance to hypoosmotic shock. Forms an ion channel of 1.0 nanosiemens conductance with a slight preference for anions.</text>
</comment>
<dbReference type="Gene3D" id="2.30.30.60">
    <property type="match status" value="1"/>
</dbReference>
<dbReference type="PANTHER" id="PTHR30221:SF1">
    <property type="entry name" value="SMALL-CONDUCTANCE MECHANOSENSITIVE CHANNEL"/>
    <property type="match status" value="1"/>
</dbReference>
<keyword evidence="13" id="KW-1185">Reference proteome</keyword>
<comment type="subcellular location">
    <subcellularLocation>
        <location evidence="7">Cell inner membrane</location>
        <topology evidence="7">Multi-pass membrane protein</topology>
    </subcellularLocation>
    <subcellularLocation>
        <location evidence="1">Cell membrane</location>
        <topology evidence="1">Multi-pass membrane protein</topology>
    </subcellularLocation>
</comment>
<dbReference type="AlphaFoldDB" id="K6X7W9"/>
<evidence type="ECO:0000256" key="3">
    <source>
        <dbReference type="ARBA" id="ARBA00022475"/>
    </source>
</evidence>
<dbReference type="SUPFAM" id="SSF50182">
    <property type="entry name" value="Sm-like ribonucleoproteins"/>
    <property type="match status" value="1"/>
</dbReference>
<gene>
    <name evidence="12" type="ORF">GLIP_4108</name>
</gene>
<protein>
    <recommendedName>
        <fullName evidence="7">Small-conductance mechanosensitive channel</fullName>
    </recommendedName>
</protein>
<dbReference type="Proteomes" id="UP000006334">
    <property type="component" value="Unassembled WGS sequence"/>
</dbReference>
<keyword evidence="4 7" id="KW-0812">Transmembrane</keyword>
<dbReference type="Pfam" id="PF00924">
    <property type="entry name" value="MS_channel_2nd"/>
    <property type="match status" value="1"/>
</dbReference>
<accession>K6X7W9</accession>
<evidence type="ECO:0000256" key="1">
    <source>
        <dbReference type="ARBA" id="ARBA00004651"/>
    </source>
</evidence>
<dbReference type="eggNOG" id="COG0668">
    <property type="taxonomic scope" value="Bacteria"/>
</dbReference>
<dbReference type="InterPro" id="IPR011066">
    <property type="entry name" value="MscS_channel_C_sf"/>
</dbReference>
<keyword evidence="3" id="KW-1003">Cell membrane</keyword>
<comment type="caution">
    <text evidence="12">The sequence shown here is derived from an EMBL/GenBank/DDBJ whole genome shotgun (WGS) entry which is preliminary data.</text>
</comment>
<dbReference type="Gene3D" id="3.30.70.100">
    <property type="match status" value="1"/>
</dbReference>
<dbReference type="InterPro" id="IPR010920">
    <property type="entry name" value="LSM_dom_sf"/>
</dbReference>
<dbReference type="PANTHER" id="PTHR30221">
    <property type="entry name" value="SMALL-CONDUCTANCE MECHANOSENSITIVE CHANNEL"/>
    <property type="match status" value="1"/>
</dbReference>
<dbReference type="Pfam" id="PF21082">
    <property type="entry name" value="MS_channel_3rd"/>
    <property type="match status" value="1"/>
</dbReference>
<organism evidence="12 13">
    <name type="scientific">Aliiglaciecola lipolytica E3</name>
    <dbReference type="NCBI Taxonomy" id="1127673"/>
    <lineage>
        <taxon>Bacteria</taxon>
        <taxon>Pseudomonadati</taxon>
        <taxon>Pseudomonadota</taxon>
        <taxon>Gammaproteobacteria</taxon>
        <taxon>Alteromonadales</taxon>
        <taxon>Alteromonadaceae</taxon>
        <taxon>Aliiglaciecola</taxon>
    </lineage>
</organism>
<dbReference type="InterPro" id="IPR045275">
    <property type="entry name" value="MscS_archaea/bacteria_type"/>
</dbReference>
<keyword evidence="5 7" id="KW-1133">Transmembrane helix</keyword>
<dbReference type="InterPro" id="IPR023408">
    <property type="entry name" value="MscS_beta-dom_sf"/>
</dbReference>